<dbReference type="InterPro" id="IPR036390">
    <property type="entry name" value="WH_DNA-bd_sf"/>
</dbReference>
<dbReference type="InterPro" id="IPR036388">
    <property type="entry name" value="WH-like_DNA-bd_sf"/>
</dbReference>
<dbReference type="InterPro" id="IPR000835">
    <property type="entry name" value="HTH_MarR-typ"/>
</dbReference>
<evidence type="ECO:0000313" key="6">
    <source>
        <dbReference type="Proteomes" id="UP000541033"/>
    </source>
</evidence>
<keyword evidence="1" id="KW-0805">Transcription regulation</keyword>
<dbReference type="GO" id="GO:0003677">
    <property type="term" value="F:DNA binding"/>
    <property type="evidence" value="ECO:0007669"/>
    <property type="project" value="UniProtKB-KW"/>
</dbReference>
<evidence type="ECO:0000259" key="4">
    <source>
        <dbReference type="PROSITE" id="PS50995"/>
    </source>
</evidence>
<dbReference type="EMBL" id="JAAMOX010000001">
    <property type="protein sequence ID" value="NIH53466.1"/>
    <property type="molecule type" value="Genomic_DNA"/>
</dbReference>
<evidence type="ECO:0000256" key="3">
    <source>
        <dbReference type="ARBA" id="ARBA00023163"/>
    </source>
</evidence>
<evidence type="ECO:0000313" key="5">
    <source>
        <dbReference type="EMBL" id="NIH53466.1"/>
    </source>
</evidence>
<feature type="domain" description="HTH marR-type" evidence="4">
    <location>
        <begin position="13"/>
        <end position="148"/>
    </location>
</feature>
<keyword evidence="3" id="KW-0804">Transcription</keyword>
<dbReference type="RefSeq" id="WP_167149094.1">
    <property type="nucleotide sequence ID" value="NZ_JAAMOX010000001.1"/>
</dbReference>
<organism evidence="5 6">
    <name type="scientific">Lysinibacter cavernae</name>
    <dbReference type="NCBI Taxonomy" id="1640652"/>
    <lineage>
        <taxon>Bacteria</taxon>
        <taxon>Bacillati</taxon>
        <taxon>Actinomycetota</taxon>
        <taxon>Actinomycetes</taxon>
        <taxon>Micrococcales</taxon>
        <taxon>Microbacteriaceae</taxon>
        <taxon>Lysinibacter</taxon>
    </lineage>
</organism>
<dbReference type="PANTHER" id="PTHR33164">
    <property type="entry name" value="TRANSCRIPTIONAL REGULATOR, MARR FAMILY"/>
    <property type="match status" value="1"/>
</dbReference>
<comment type="caution">
    <text evidence="5">The sequence shown here is derived from an EMBL/GenBank/DDBJ whole genome shotgun (WGS) entry which is preliminary data.</text>
</comment>
<dbReference type="Gene3D" id="1.10.10.10">
    <property type="entry name" value="Winged helix-like DNA-binding domain superfamily/Winged helix DNA-binding domain"/>
    <property type="match status" value="1"/>
</dbReference>
<dbReference type="GO" id="GO:0006950">
    <property type="term" value="P:response to stress"/>
    <property type="evidence" value="ECO:0007669"/>
    <property type="project" value="TreeGrafter"/>
</dbReference>
<dbReference type="InterPro" id="IPR039422">
    <property type="entry name" value="MarR/SlyA-like"/>
</dbReference>
<evidence type="ECO:0000256" key="2">
    <source>
        <dbReference type="ARBA" id="ARBA00023125"/>
    </source>
</evidence>
<evidence type="ECO:0000256" key="1">
    <source>
        <dbReference type="ARBA" id="ARBA00023015"/>
    </source>
</evidence>
<dbReference type="PANTHER" id="PTHR33164:SF64">
    <property type="entry name" value="TRANSCRIPTIONAL REGULATOR SLYA"/>
    <property type="match status" value="1"/>
</dbReference>
<gene>
    <name evidence="5" type="ORF">FHX76_001334</name>
</gene>
<keyword evidence="6" id="KW-1185">Reference proteome</keyword>
<sequence length="148" mass="16081">MTPPLNTDFPDADDSTGFVLWRVTNAWQAAQRAALKPFGLTHVQFVLLATLTWTEGEGPITQRNLASAAGTDTMMTSQVVRTLEAAGHVMRRPHPTDRRAVALSPTPQGLALVNRAIVAVEACDAAFFEPLGGSRDHFTRMLVTLQRA</sequence>
<dbReference type="GO" id="GO:0003700">
    <property type="term" value="F:DNA-binding transcription factor activity"/>
    <property type="evidence" value="ECO:0007669"/>
    <property type="project" value="InterPro"/>
</dbReference>
<keyword evidence="2 5" id="KW-0238">DNA-binding</keyword>
<dbReference type="SMART" id="SM00347">
    <property type="entry name" value="HTH_MARR"/>
    <property type="match status" value="1"/>
</dbReference>
<protein>
    <submittedName>
        <fullName evidence="5">DNA-binding MarR family transcriptional regulator</fullName>
    </submittedName>
</protein>
<dbReference type="AlphaFoldDB" id="A0A7X5TSF9"/>
<name>A0A7X5TSF9_9MICO</name>
<dbReference type="PROSITE" id="PS50995">
    <property type="entry name" value="HTH_MARR_2"/>
    <property type="match status" value="1"/>
</dbReference>
<reference evidence="5 6" key="1">
    <citation type="submission" date="2020-02" db="EMBL/GenBank/DDBJ databases">
        <title>Sequencing the genomes of 1000 actinobacteria strains.</title>
        <authorList>
            <person name="Klenk H.-P."/>
        </authorList>
    </citation>
    <scope>NUCLEOTIDE SEQUENCE [LARGE SCALE GENOMIC DNA]</scope>
    <source>
        <strain evidence="5 6">DSM 27960</strain>
    </source>
</reference>
<dbReference type="Pfam" id="PF01047">
    <property type="entry name" value="MarR"/>
    <property type="match status" value="1"/>
</dbReference>
<dbReference type="SUPFAM" id="SSF46785">
    <property type="entry name" value="Winged helix' DNA-binding domain"/>
    <property type="match status" value="1"/>
</dbReference>
<dbReference type="Proteomes" id="UP000541033">
    <property type="component" value="Unassembled WGS sequence"/>
</dbReference>
<accession>A0A7X5TSF9</accession>
<proteinExistence type="predicted"/>